<feature type="domain" description="Peptidase S9 prolyl oligopeptidase catalytic" evidence="3">
    <location>
        <begin position="324"/>
        <end position="367"/>
    </location>
</feature>
<reference evidence="6 7" key="1">
    <citation type="submission" date="2016-10" db="EMBL/GenBank/DDBJ databases">
        <authorList>
            <person name="de Groot N.N."/>
        </authorList>
    </citation>
    <scope>NUCLEOTIDE SEQUENCE [LARGE SCALE GENOMIC DNA]</scope>
    <source>
        <strain evidence="6 7">DSM 2895</strain>
    </source>
</reference>
<keyword evidence="2" id="KW-0732">Signal</keyword>
<organism evidence="6 7">
    <name type="scientific">Aneurinibacillus migulanus</name>
    <name type="common">Bacillus migulanus</name>
    <dbReference type="NCBI Taxonomy" id="47500"/>
    <lineage>
        <taxon>Bacteria</taxon>
        <taxon>Bacillati</taxon>
        <taxon>Bacillota</taxon>
        <taxon>Bacilli</taxon>
        <taxon>Bacillales</taxon>
        <taxon>Paenibacillaceae</taxon>
        <taxon>Aneurinibacillus group</taxon>
        <taxon>Aneurinibacillus</taxon>
    </lineage>
</organism>
<evidence type="ECO:0000313" key="6">
    <source>
        <dbReference type="EMBL" id="SDK41542.1"/>
    </source>
</evidence>
<feature type="domain" description="Copper amine oxidase-like N-terminal" evidence="4">
    <location>
        <begin position="30"/>
        <end position="108"/>
    </location>
</feature>
<dbReference type="GeneID" id="42304010"/>
<dbReference type="InterPro" id="IPR001375">
    <property type="entry name" value="Peptidase_S9_cat"/>
</dbReference>
<dbReference type="PANTHER" id="PTHR43265:SF1">
    <property type="entry name" value="ESTERASE ESTD"/>
    <property type="match status" value="1"/>
</dbReference>
<dbReference type="AlphaFoldDB" id="A0A1G9BPX2"/>
<dbReference type="SUPFAM" id="SSF53474">
    <property type="entry name" value="alpha/beta-Hydrolases"/>
    <property type="match status" value="1"/>
</dbReference>
<dbReference type="InterPro" id="IPR012854">
    <property type="entry name" value="Cu_amine_oxidase-like_N"/>
</dbReference>
<accession>A0A1G9BPX2</accession>
<dbReference type="Gene3D" id="3.40.50.1820">
    <property type="entry name" value="alpha/beta hydrolase"/>
    <property type="match status" value="1"/>
</dbReference>
<feature type="signal peptide" evidence="2">
    <location>
        <begin position="1"/>
        <end position="25"/>
    </location>
</feature>
<keyword evidence="1" id="KW-0378">Hydrolase</keyword>
<protein>
    <recommendedName>
        <fullName evidence="8">Hydrolase</fullName>
    </recommendedName>
</protein>
<sequence length="538" mass="59448">MNSLKKKVLAASLTAAISIPSLASAAVPPQESLVSLRTLGEQAGATVTWDQQTRTATVTLDGTIITVAQNSDYITVNGEKVPLLQKSQIIEDRLMVPPSVLHERLTNKKEQPKEENKNEKAATAFIESMQKGQFDKAVDTFSADLLKVMDAERMKKYWSVLPEQLNAGPLKEIGTAKTQSENAVHITVEVPLVFEKATVPFTIKLDKQGKINDFLLSLMPSAQQVAEEPTYSKNDAYTEKEVIVGDGAFALSGTLTMPKGEGPFPAIVLVQGSGSLDQDETTFALKPFRDLAHGLASQNIAVLRYNKRTFEHTAKTMFDPRHTVDKETTDDALHAVDLLANTKGIDTNRIYVLGHSQGGMMLPRILDKGADKPIAGGISMAGPAHTLPDIMLDQFDYLASLGQLPKDQLETLKKQIELLKDPNFSGENPPKEFDMGQPAFWDSIRNIEAAKMAKDQTKPLLILQGERDYQVKADTEYTTWKEELAKRDNVTYKLYPKLNHFFTEGEGKISKPEEYMTPANVPAYVINDIAAWINTTKK</sequence>
<dbReference type="Pfam" id="PF13026">
    <property type="entry name" value="DUF3887"/>
    <property type="match status" value="1"/>
</dbReference>
<dbReference type="PANTHER" id="PTHR43265">
    <property type="entry name" value="ESTERASE ESTD"/>
    <property type="match status" value="1"/>
</dbReference>
<dbReference type="InterPro" id="IPR002471">
    <property type="entry name" value="Pept_S9_AS"/>
</dbReference>
<dbReference type="InterPro" id="IPR024981">
    <property type="entry name" value="DUF3887"/>
</dbReference>
<evidence type="ECO:0000259" key="3">
    <source>
        <dbReference type="Pfam" id="PF00326"/>
    </source>
</evidence>
<feature type="chain" id="PRO_5010201495" description="Hydrolase" evidence="2">
    <location>
        <begin position="26"/>
        <end position="538"/>
    </location>
</feature>
<feature type="domain" description="DUF3887" evidence="5">
    <location>
        <begin position="122"/>
        <end position="214"/>
    </location>
</feature>
<gene>
    <name evidence="6" type="ORF">SAMN04487909_1546</name>
</gene>
<evidence type="ECO:0000259" key="4">
    <source>
        <dbReference type="Pfam" id="PF07833"/>
    </source>
</evidence>
<dbReference type="InterPro" id="IPR036582">
    <property type="entry name" value="Mao_N_sf"/>
</dbReference>
<evidence type="ECO:0000256" key="1">
    <source>
        <dbReference type="ARBA" id="ARBA00022801"/>
    </source>
</evidence>
<evidence type="ECO:0000256" key="2">
    <source>
        <dbReference type="SAM" id="SignalP"/>
    </source>
</evidence>
<dbReference type="RefSeq" id="WP_080787767.1">
    <property type="nucleotide sequence ID" value="NZ_BJOA01000205.1"/>
</dbReference>
<dbReference type="Proteomes" id="UP000182836">
    <property type="component" value="Unassembled WGS sequence"/>
</dbReference>
<dbReference type="Gene3D" id="3.10.450.590">
    <property type="match status" value="1"/>
</dbReference>
<dbReference type="PROSITE" id="PS00708">
    <property type="entry name" value="PRO_ENDOPEP_SER"/>
    <property type="match status" value="1"/>
</dbReference>
<proteinExistence type="predicted"/>
<dbReference type="GO" id="GO:0006508">
    <property type="term" value="P:proteolysis"/>
    <property type="evidence" value="ECO:0007669"/>
    <property type="project" value="InterPro"/>
</dbReference>
<dbReference type="InterPro" id="IPR053145">
    <property type="entry name" value="AB_hydrolase_Est10"/>
</dbReference>
<evidence type="ECO:0000259" key="5">
    <source>
        <dbReference type="Pfam" id="PF13026"/>
    </source>
</evidence>
<dbReference type="GO" id="GO:0052689">
    <property type="term" value="F:carboxylic ester hydrolase activity"/>
    <property type="evidence" value="ECO:0007669"/>
    <property type="project" value="TreeGrafter"/>
</dbReference>
<dbReference type="EMBL" id="FNED01000054">
    <property type="protein sequence ID" value="SDK41542.1"/>
    <property type="molecule type" value="Genomic_DNA"/>
</dbReference>
<dbReference type="Pfam" id="PF00326">
    <property type="entry name" value="Peptidase_S9"/>
    <property type="match status" value="1"/>
</dbReference>
<name>A0A1G9BPX2_ANEMI</name>
<dbReference type="InterPro" id="IPR029058">
    <property type="entry name" value="AB_hydrolase_fold"/>
</dbReference>
<dbReference type="SUPFAM" id="SSF55383">
    <property type="entry name" value="Copper amine oxidase, domain N"/>
    <property type="match status" value="1"/>
</dbReference>
<dbReference type="GO" id="GO:0004252">
    <property type="term" value="F:serine-type endopeptidase activity"/>
    <property type="evidence" value="ECO:0007669"/>
    <property type="project" value="InterPro"/>
</dbReference>
<evidence type="ECO:0000313" key="7">
    <source>
        <dbReference type="Proteomes" id="UP000182836"/>
    </source>
</evidence>
<dbReference type="Pfam" id="PF07833">
    <property type="entry name" value="Cu_amine_oxidN1"/>
    <property type="match status" value="1"/>
</dbReference>
<evidence type="ECO:0008006" key="8">
    <source>
        <dbReference type="Google" id="ProtNLM"/>
    </source>
</evidence>
<dbReference type="Gene3D" id="3.30.457.10">
    <property type="entry name" value="Copper amine oxidase-like, N-terminal domain"/>
    <property type="match status" value="1"/>
</dbReference>